<dbReference type="GO" id="GO:0046872">
    <property type="term" value="F:metal ion binding"/>
    <property type="evidence" value="ECO:0007669"/>
    <property type="project" value="UniProtKB-KW"/>
</dbReference>
<evidence type="ECO:0000256" key="6">
    <source>
        <dbReference type="ARBA" id="ARBA00022759"/>
    </source>
</evidence>
<gene>
    <name evidence="9" type="ORF">PHLGIDRAFT_449184</name>
</gene>
<dbReference type="InterPro" id="IPR050092">
    <property type="entry name" value="RNase_H"/>
</dbReference>
<keyword evidence="4" id="KW-0540">Nuclease</keyword>
<dbReference type="Gene3D" id="3.30.420.10">
    <property type="entry name" value="Ribonuclease H-like superfamily/Ribonuclease H"/>
    <property type="match status" value="1"/>
</dbReference>
<dbReference type="GO" id="GO:0003676">
    <property type="term" value="F:nucleic acid binding"/>
    <property type="evidence" value="ECO:0007669"/>
    <property type="project" value="InterPro"/>
</dbReference>
<dbReference type="EC" id="3.1.26.4" evidence="3"/>
<evidence type="ECO:0000313" key="9">
    <source>
        <dbReference type="EMBL" id="KIP06636.1"/>
    </source>
</evidence>
<feature type="domain" description="RNase H type-1" evidence="8">
    <location>
        <begin position="1"/>
        <end position="97"/>
    </location>
</feature>
<evidence type="ECO:0000259" key="8">
    <source>
        <dbReference type="PROSITE" id="PS50879"/>
    </source>
</evidence>
<name>A0A0C3RXK0_PHLG1</name>
<dbReference type="PROSITE" id="PS50879">
    <property type="entry name" value="RNASE_H_1"/>
    <property type="match status" value="1"/>
</dbReference>
<evidence type="ECO:0000256" key="3">
    <source>
        <dbReference type="ARBA" id="ARBA00012180"/>
    </source>
</evidence>
<keyword evidence="5" id="KW-0479">Metal-binding</keyword>
<evidence type="ECO:0000256" key="7">
    <source>
        <dbReference type="ARBA" id="ARBA00022801"/>
    </source>
</evidence>
<dbReference type="Pfam" id="PF00075">
    <property type="entry name" value="RNase_H"/>
    <property type="match status" value="1"/>
</dbReference>
<accession>A0A0C3RXK0</accession>
<dbReference type="OrthoDB" id="245563at2759"/>
<dbReference type="PANTHER" id="PTHR10642:SF26">
    <property type="entry name" value="RIBONUCLEASE H1"/>
    <property type="match status" value="1"/>
</dbReference>
<dbReference type="GO" id="GO:0043137">
    <property type="term" value="P:DNA replication, removal of RNA primer"/>
    <property type="evidence" value="ECO:0007669"/>
    <property type="project" value="TreeGrafter"/>
</dbReference>
<organism evidence="9 10">
    <name type="scientific">Phlebiopsis gigantea (strain 11061_1 CR5-6)</name>
    <name type="common">White-rot fungus</name>
    <name type="synonym">Peniophora gigantea</name>
    <dbReference type="NCBI Taxonomy" id="745531"/>
    <lineage>
        <taxon>Eukaryota</taxon>
        <taxon>Fungi</taxon>
        <taxon>Dikarya</taxon>
        <taxon>Basidiomycota</taxon>
        <taxon>Agaricomycotina</taxon>
        <taxon>Agaricomycetes</taxon>
        <taxon>Polyporales</taxon>
        <taxon>Phanerochaetaceae</taxon>
        <taxon>Phlebiopsis</taxon>
    </lineage>
</organism>
<dbReference type="EMBL" id="KN840513">
    <property type="protein sequence ID" value="KIP06636.1"/>
    <property type="molecule type" value="Genomic_DNA"/>
</dbReference>
<evidence type="ECO:0000313" key="10">
    <source>
        <dbReference type="Proteomes" id="UP000053257"/>
    </source>
</evidence>
<keyword evidence="10" id="KW-1185">Reference proteome</keyword>
<dbReference type="InterPro" id="IPR012337">
    <property type="entry name" value="RNaseH-like_sf"/>
</dbReference>
<dbReference type="AlphaFoldDB" id="A0A0C3RXK0"/>
<evidence type="ECO:0000256" key="1">
    <source>
        <dbReference type="ARBA" id="ARBA00000077"/>
    </source>
</evidence>
<dbReference type="PANTHER" id="PTHR10642">
    <property type="entry name" value="RIBONUCLEASE H1"/>
    <property type="match status" value="1"/>
</dbReference>
<proteinExistence type="inferred from homology"/>
<dbReference type="InterPro" id="IPR036397">
    <property type="entry name" value="RNaseH_sf"/>
</dbReference>
<evidence type="ECO:0000256" key="5">
    <source>
        <dbReference type="ARBA" id="ARBA00022723"/>
    </source>
</evidence>
<dbReference type="STRING" id="745531.A0A0C3RXK0"/>
<keyword evidence="7" id="KW-0378">Hydrolase</keyword>
<dbReference type="HOGENOM" id="CLU_1533135_0_0_1"/>
<dbReference type="GO" id="GO:0004523">
    <property type="term" value="F:RNA-DNA hybrid ribonuclease activity"/>
    <property type="evidence" value="ECO:0007669"/>
    <property type="project" value="UniProtKB-EC"/>
</dbReference>
<dbReference type="InterPro" id="IPR002156">
    <property type="entry name" value="RNaseH_domain"/>
</dbReference>
<evidence type="ECO:0000256" key="4">
    <source>
        <dbReference type="ARBA" id="ARBA00022722"/>
    </source>
</evidence>
<evidence type="ECO:0000256" key="2">
    <source>
        <dbReference type="ARBA" id="ARBA00005300"/>
    </source>
</evidence>
<dbReference type="Proteomes" id="UP000053257">
    <property type="component" value="Unassembled WGS sequence"/>
</dbReference>
<comment type="catalytic activity">
    <reaction evidence="1">
        <text>Endonucleolytic cleavage to 5'-phosphomonoester.</text>
        <dbReference type="EC" id="3.1.26.4"/>
    </reaction>
</comment>
<protein>
    <recommendedName>
        <fullName evidence="3">ribonuclease H</fullName>
        <ecNumber evidence="3">3.1.26.4</ecNumber>
    </recommendedName>
</protein>
<comment type="similarity">
    <text evidence="2">Belongs to the RNase H family.</text>
</comment>
<reference evidence="9 10" key="1">
    <citation type="journal article" date="2014" name="PLoS Genet.">
        <title>Analysis of the Phlebiopsis gigantea genome, transcriptome and secretome provides insight into its pioneer colonization strategies of wood.</title>
        <authorList>
            <person name="Hori C."/>
            <person name="Ishida T."/>
            <person name="Igarashi K."/>
            <person name="Samejima M."/>
            <person name="Suzuki H."/>
            <person name="Master E."/>
            <person name="Ferreira P."/>
            <person name="Ruiz-Duenas F.J."/>
            <person name="Held B."/>
            <person name="Canessa P."/>
            <person name="Larrondo L.F."/>
            <person name="Schmoll M."/>
            <person name="Druzhinina I.S."/>
            <person name="Kubicek C.P."/>
            <person name="Gaskell J.A."/>
            <person name="Kersten P."/>
            <person name="St John F."/>
            <person name="Glasner J."/>
            <person name="Sabat G."/>
            <person name="Splinter BonDurant S."/>
            <person name="Syed K."/>
            <person name="Yadav J."/>
            <person name="Mgbeahuruike A.C."/>
            <person name="Kovalchuk A."/>
            <person name="Asiegbu F.O."/>
            <person name="Lackner G."/>
            <person name="Hoffmeister D."/>
            <person name="Rencoret J."/>
            <person name="Gutierrez A."/>
            <person name="Sun H."/>
            <person name="Lindquist E."/>
            <person name="Barry K."/>
            <person name="Riley R."/>
            <person name="Grigoriev I.V."/>
            <person name="Henrissat B."/>
            <person name="Kues U."/>
            <person name="Berka R.M."/>
            <person name="Martinez A.T."/>
            <person name="Covert S.F."/>
            <person name="Blanchette R.A."/>
            <person name="Cullen D."/>
        </authorList>
    </citation>
    <scope>NUCLEOTIDE SEQUENCE [LARGE SCALE GENOMIC DNA]</scope>
    <source>
        <strain evidence="9 10">11061_1 CR5-6</strain>
    </source>
</reference>
<sequence>MVRVLETVPKSKAGILIRTDSKYSISCFREWIHKWKKNGWKNASGEAVKNRGIVSYFDALLQERASAGQAVHLEYVKGHSGDVGNDGADYQANRGCELPSRPDRNWEQLEADVRQRIGTAPELKIREPSPELLVIEPAVPSRSQNAASKFGDFSAEEVQAMIEGMADDIEADLSD</sequence>
<keyword evidence="6" id="KW-0255">Endonuclease</keyword>
<dbReference type="SUPFAM" id="SSF53098">
    <property type="entry name" value="Ribonuclease H-like"/>
    <property type="match status" value="1"/>
</dbReference>